<evidence type="ECO:0000313" key="1">
    <source>
        <dbReference type="EMBL" id="MBW4433366.1"/>
    </source>
</evidence>
<accession>A0A9E3H9U9</accession>
<proteinExistence type="predicted"/>
<dbReference type="EMBL" id="JAHHHW010000103">
    <property type="protein sequence ID" value="MBW4433366.1"/>
    <property type="molecule type" value="Genomic_DNA"/>
</dbReference>
<dbReference type="AlphaFoldDB" id="A0A9E3H9U9"/>
<reference evidence="1" key="2">
    <citation type="journal article" date="2022" name="Microbiol. Resour. Announc.">
        <title>Metagenome Sequencing to Explore Phylogenomics of Terrestrial Cyanobacteria.</title>
        <authorList>
            <person name="Ward R.D."/>
            <person name="Stajich J.E."/>
            <person name="Johansen J.R."/>
            <person name="Huntemann M."/>
            <person name="Clum A."/>
            <person name="Foster B."/>
            <person name="Foster B."/>
            <person name="Roux S."/>
            <person name="Palaniappan K."/>
            <person name="Varghese N."/>
            <person name="Mukherjee S."/>
            <person name="Reddy T.B.K."/>
            <person name="Daum C."/>
            <person name="Copeland A."/>
            <person name="Chen I.A."/>
            <person name="Ivanova N.N."/>
            <person name="Kyrpides N.C."/>
            <person name="Shapiro N."/>
            <person name="Eloe-Fadrosh E.A."/>
            <person name="Pietrasiak N."/>
        </authorList>
    </citation>
    <scope>NUCLEOTIDE SEQUENCE</scope>
    <source>
        <strain evidence="1">HA4357-MV3</strain>
    </source>
</reference>
<reference evidence="1" key="1">
    <citation type="submission" date="2021-05" db="EMBL/GenBank/DDBJ databases">
        <authorList>
            <person name="Pietrasiak N."/>
            <person name="Ward R."/>
            <person name="Stajich J.E."/>
            <person name="Kurbessoian T."/>
        </authorList>
    </citation>
    <scope>NUCLEOTIDE SEQUENCE</scope>
    <source>
        <strain evidence="1">HA4357-MV3</strain>
    </source>
</reference>
<comment type="caution">
    <text evidence="1">The sequence shown here is derived from an EMBL/GenBank/DDBJ whole genome shotgun (WGS) entry which is preliminary data.</text>
</comment>
<organism evidence="1 2">
    <name type="scientific">Pelatocladus maniniholoensis HA4357-MV3</name>
    <dbReference type="NCBI Taxonomy" id="1117104"/>
    <lineage>
        <taxon>Bacteria</taxon>
        <taxon>Bacillati</taxon>
        <taxon>Cyanobacteriota</taxon>
        <taxon>Cyanophyceae</taxon>
        <taxon>Nostocales</taxon>
        <taxon>Nostocaceae</taxon>
        <taxon>Pelatocladus</taxon>
    </lineage>
</organism>
<dbReference type="InterPro" id="IPR028985">
    <property type="entry name" value="Bacillus_phage_prot-like"/>
</dbReference>
<dbReference type="Proteomes" id="UP000813215">
    <property type="component" value="Unassembled WGS sequence"/>
</dbReference>
<evidence type="ECO:0000313" key="2">
    <source>
        <dbReference type="Proteomes" id="UP000813215"/>
    </source>
</evidence>
<protein>
    <submittedName>
        <fullName evidence="1">Uncharacterized protein</fullName>
    </submittedName>
</protein>
<name>A0A9E3H9U9_9NOST</name>
<dbReference type="Gene3D" id="3.30.2120.10">
    <property type="entry name" value="Bacillus phage protein-like"/>
    <property type="match status" value="1"/>
</dbReference>
<gene>
    <name evidence="1" type="ORF">KME28_16990</name>
</gene>
<sequence>MNITTSHSTATIELNSLADLDQVVSEQFNLPLRPYSTDIKAAFELVVCALEKSESAYFEIYRSESNAFPGLPFAVSFDKEERTYGKTAPLAICHDALHRLKRVVITIPDSYYWNLD</sequence>